<feature type="transmembrane region" description="Helical" evidence="14">
    <location>
        <begin position="21"/>
        <end position="42"/>
    </location>
</feature>
<evidence type="ECO:0000256" key="11">
    <source>
        <dbReference type="ARBA" id="ARBA00023012"/>
    </source>
</evidence>
<proteinExistence type="predicted"/>
<evidence type="ECO:0000256" key="12">
    <source>
        <dbReference type="ARBA" id="ARBA00023136"/>
    </source>
</evidence>
<evidence type="ECO:0000256" key="1">
    <source>
        <dbReference type="ARBA" id="ARBA00000085"/>
    </source>
</evidence>
<evidence type="ECO:0000259" key="15">
    <source>
        <dbReference type="PROSITE" id="PS50109"/>
    </source>
</evidence>
<dbReference type="SUPFAM" id="SSF55874">
    <property type="entry name" value="ATPase domain of HSP90 chaperone/DNA topoisomerase II/histidine kinase"/>
    <property type="match status" value="1"/>
</dbReference>
<dbReference type="PANTHER" id="PTHR24421:SF37">
    <property type="entry name" value="SENSOR HISTIDINE KINASE NARS"/>
    <property type="match status" value="1"/>
</dbReference>
<evidence type="ECO:0000256" key="14">
    <source>
        <dbReference type="SAM" id="Phobius"/>
    </source>
</evidence>
<dbReference type="GO" id="GO:0016301">
    <property type="term" value="F:kinase activity"/>
    <property type="evidence" value="ECO:0007669"/>
    <property type="project" value="UniProtKB-KW"/>
</dbReference>
<keyword evidence="5" id="KW-0808">Transferase</keyword>
<dbReference type="SMART" id="SM00387">
    <property type="entry name" value="HATPase_c"/>
    <property type="match status" value="1"/>
</dbReference>
<dbReference type="Gene3D" id="6.10.340.10">
    <property type="match status" value="1"/>
</dbReference>
<evidence type="ECO:0000256" key="10">
    <source>
        <dbReference type="ARBA" id="ARBA00022989"/>
    </source>
</evidence>
<dbReference type="Proteomes" id="UP001292084">
    <property type="component" value="Unassembled WGS sequence"/>
</dbReference>
<evidence type="ECO:0000256" key="13">
    <source>
        <dbReference type="SAM" id="Coils"/>
    </source>
</evidence>
<dbReference type="PIRSF" id="PIRSF037434">
    <property type="entry name" value="STHK_ChrS"/>
    <property type="match status" value="1"/>
</dbReference>
<evidence type="ECO:0000256" key="2">
    <source>
        <dbReference type="ARBA" id="ARBA00004651"/>
    </source>
</evidence>
<keyword evidence="17" id="KW-1185">Reference proteome</keyword>
<gene>
    <name evidence="16" type="ORF">UFB30_12590</name>
</gene>
<sequence length="353" mass="39399">MDLGGAMIRVASLNHWFILQYLRFTLYGAILLFTILQLYIFLTPAPFLNTAASLVVVGITSAVFFAMSIYIGIRSGKIMRQRIHEMTAFVARLASGKVGETMEITETDDISVLEDALNELSVNMNEQTKSLQRISSERLSLEKQAQQAAVIEERQRLARDLHDSVSQQLFALNMLSSASVRMLETNQDEAGKLVRQAAEIAEKAQGEMRALLLHLRPVDLKGESLSTGLEKLASELEQKTPITFFVQLDQMGKIPESADEHLFRVVQEAVSNILRHANATEITIRTEVKGSSFYLFVGDNGDGFDVTDKKWTSYGLQTMKERCEEIGGQFELRSKAGEGTYIKIRIPIVEGGE</sequence>
<keyword evidence="10 14" id="KW-1133">Transmembrane helix</keyword>
<feature type="coiled-coil region" evidence="13">
    <location>
        <begin position="110"/>
        <end position="144"/>
    </location>
</feature>
<dbReference type="EC" id="2.7.13.3" evidence="3"/>
<dbReference type="InterPro" id="IPR036890">
    <property type="entry name" value="HATPase_C_sf"/>
</dbReference>
<evidence type="ECO:0000256" key="6">
    <source>
        <dbReference type="ARBA" id="ARBA00022692"/>
    </source>
</evidence>
<dbReference type="InterPro" id="IPR005467">
    <property type="entry name" value="His_kinase_dom"/>
</dbReference>
<dbReference type="PROSITE" id="PS50109">
    <property type="entry name" value="HIS_KIN"/>
    <property type="match status" value="1"/>
</dbReference>
<dbReference type="Pfam" id="PF07730">
    <property type="entry name" value="HisKA_3"/>
    <property type="match status" value="1"/>
</dbReference>
<evidence type="ECO:0000256" key="9">
    <source>
        <dbReference type="ARBA" id="ARBA00022840"/>
    </source>
</evidence>
<dbReference type="Gene3D" id="3.30.565.10">
    <property type="entry name" value="Histidine kinase-like ATPase, C-terminal domain"/>
    <property type="match status" value="1"/>
</dbReference>
<comment type="catalytic activity">
    <reaction evidence="1">
        <text>ATP + protein L-histidine = ADP + protein N-phospho-L-histidine.</text>
        <dbReference type="EC" id="2.7.13.3"/>
    </reaction>
</comment>
<dbReference type="Gene3D" id="1.20.5.1930">
    <property type="match status" value="1"/>
</dbReference>
<dbReference type="CDD" id="cd16917">
    <property type="entry name" value="HATPase_UhpB-NarQ-NarX-like"/>
    <property type="match status" value="1"/>
</dbReference>
<keyword evidence="4" id="KW-1003">Cell membrane</keyword>
<evidence type="ECO:0000256" key="8">
    <source>
        <dbReference type="ARBA" id="ARBA00022777"/>
    </source>
</evidence>
<feature type="domain" description="Histidine kinase" evidence="15">
    <location>
        <begin position="156"/>
        <end position="350"/>
    </location>
</feature>
<reference evidence="16 17" key="1">
    <citation type="submission" date="2023-12" db="EMBL/GenBank/DDBJ databases">
        <title>Jeotgalibacillus haloalkaliphilus sp. nov., a novel salt-tolerant bacteria, isolated from the estuary of the Fenhe River into the Yellow River.</title>
        <authorList>
            <person name="Li Y."/>
        </authorList>
    </citation>
    <scope>NUCLEOTIDE SEQUENCE [LARGE SCALE GENOMIC DNA]</scope>
    <source>
        <strain evidence="16 17">HH7-29</strain>
    </source>
</reference>
<keyword evidence="11" id="KW-0902">Two-component regulatory system</keyword>
<protein>
    <recommendedName>
        <fullName evidence="3">histidine kinase</fullName>
        <ecNumber evidence="3">2.7.13.3</ecNumber>
    </recommendedName>
</protein>
<dbReference type="EMBL" id="JAXQNN010000004">
    <property type="protein sequence ID" value="MDZ5713067.1"/>
    <property type="molecule type" value="Genomic_DNA"/>
</dbReference>
<evidence type="ECO:0000313" key="17">
    <source>
        <dbReference type="Proteomes" id="UP001292084"/>
    </source>
</evidence>
<evidence type="ECO:0000256" key="4">
    <source>
        <dbReference type="ARBA" id="ARBA00022475"/>
    </source>
</evidence>
<keyword evidence="6 14" id="KW-0812">Transmembrane</keyword>
<evidence type="ECO:0000256" key="5">
    <source>
        <dbReference type="ARBA" id="ARBA00022679"/>
    </source>
</evidence>
<keyword evidence="9" id="KW-0067">ATP-binding</keyword>
<evidence type="ECO:0000256" key="3">
    <source>
        <dbReference type="ARBA" id="ARBA00012438"/>
    </source>
</evidence>
<keyword evidence="12 14" id="KW-0472">Membrane</keyword>
<feature type="transmembrane region" description="Helical" evidence="14">
    <location>
        <begin position="54"/>
        <end position="73"/>
    </location>
</feature>
<name>A0ABU5KP82_9BACL</name>
<dbReference type="Pfam" id="PF02518">
    <property type="entry name" value="HATPase_c"/>
    <property type="match status" value="1"/>
</dbReference>
<evidence type="ECO:0000313" key="16">
    <source>
        <dbReference type="EMBL" id="MDZ5713067.1"/>
    </source>
</evidence>
<accession>A0ABU5KP82</accession>
<keyword evidence="7" id="KW-0547">Nucleotide-binding</keyword>
<evidence type="ECO:0000256" key="7">
    <source>
        <dbReference type="ARBA" id="ARBA00022741"/>
    </source>
</evidence>
<dbReference type="InterPro" id="IPR050482">
    <property type="entry name" value="Sensor_HK_TwoCompSys"/>
</dbReference>
<dbReference type="PANTHER" id="PTHR24421">
    <property type="entry name" value="NITRATE/NITRITE SENSOR PROTEIN NARX-RELATED"/>
    <property type="match status" value="1"/>
</dbReference>
<comment type="subcellular location">
    <subcellularLocation>
        <location evidence="2">Cell membrane</location>
        <topology evidence="2">Multi-pass membrane protein</topology>
    </subcellularLocation>
</comment>
<comment type="caution">
    <text evidence="16">The sequence shown here is derived from an EMBL/GenBank/DDBJ whole genome shotgun (WGS) entry which is preliminary data.</text>
</comment>
<keyword evidence="8 16" id="KW-0418">Kinase</keyword>
<dbReference type="InterPro" id="IPR017205">
    <property type="entry name" value="Sig_transdc_His_kinase_ChrS"/>
</dbReference>
<keyword evidence="13" id="KW-0175">Coiled coil</keyword>
<organism evidence="16 17">
    <name type="scientific">Jeotgalibacillus haloalkalitolerans</name>
    <dbReference type="NCBI Taxonomy" id="3104292"/>
    <lineage>
        <taxon>Bacteria</taxon>
        <taxon>Bacillati</taxon>
        <taxon>Bacillota</taxon>
        <taxon>Bacilli</taxon>
        <taxon>Bacillales</taxon>
        <taxon>Caryophanaceae</taxon>
        <taxon>Jeotgalibacillus</taxon>
    </lineage>
</organism>
<dbReference type="InterPro" id="IPR011712">
    <property type="entry name" value="Sig_transdc_His_kin_sub3_dim/P"/>
</dbReference>
<dbReference type="InterPro" id="IPR003594">
    <property type="entry name" value="HATPase_dom"/>
</dbReference>